<organism evidence="1">
    <name type="scientific">viral metagenome</name>
    <dbReference type="NCBI Taxonomy" id="1070528"/>
    <lineage>
        <taxon>unclassified sequences</taxon>
        <taxon>metagenomes</taxon>
        <taxon>organismal metagenomes</taxon>
    </lineage>
</organism>
<evidence type="ECO:0000313" key="1">
    <source>
        <dbReference type="EMBL" id="QHT06876.1"/>
    </source>
</evidence>
<dbReference type="EMBL" id="MN739477">
    <property type="protein sequence ID" value="QHT06876.1"/>
    <property type="molecule type" value="Genomic_DNA"/>
</dbReference>
<dbReference type="AlphaFoldDB" id="A0A6C0CPV2"/>
<sequence>MTSIDLSQHEYRFFSQNGEDGILIKLIQLLYENYHDHIYVEFGVEDGKQCNTRVLHDFYNWTGLQMDGSYTKDNDGCYGIKFEFITRENIVSLFDKYKVPQHINVLSIDIDFNDFYVLKEIVNHAYTMDIIVCEYNATHLPHEDKVVTYQSNMQWDYTNYFGASLLAFYNLLSPHGYTLVYCESRGVNCFFVRTELLSSRHLTLKDMNDVTTLYKSPKYGQGPNGGHREDVFNRVYLTSFDCY</sequence>
<name>A0A6C0CPV2_9ZZZZ</name>
<accession>A0A6C0CPV2</accession>
<proteinExistence type="predicted"/>
<reference evidence="1" key="1">
    <citation type="journal article" date="2020" name="Nature">
        <title>Giant virus diversity and host interactions through global metagenomics.</title>
        <authorList>
            <person name="Schulz F."/>
            <person name="Roux S."/>
            <person name="Paez-Espino D."/>
            <person name="Jungbluth S."/>
            <person name="Walsh D.A."/>
            <person name="Denef V.J."/>
            <person name="McMahon K.D."/>
            <person name="Konstantinidis K.T."/>
            <person name="Eloe-Fadrosh E.A."/>
            <person name="Kyrpides N.C."/>
            <person name="Woyke T."/>
        </authorList>
    </citation>
    <scope>NUCLEOTIDE SEQUENCE</scope>
    <source>
        <strain evidence="1">GVMAG-M-3300021473-15</strain>
    </source>
</reference>
<protein>
    <recommendedName>
        <fullName evidence="2">Methyltransferase FkbM domain-containing protein</fullName>
    </recommendedName>
</protein>
<evidence type="ECO:0008006" key="2">
    <source>
        <dbReference type="Google" id="ProtNLM"/>
    </source>
</evidence>